<dbReference type="InterPro" id="IPR003594">
    <property type="entry name" value="HATPase_dom"/>
</dbReference>
<evidence type="ECO:0000256" key="10">
    <source>
        <dbReference type="ARBA" id="ARBA00068150"/>
    </source>
</evidence>
<evidence type="ECO:0000256" key="5">
    <source>
        <dbReference type="ARBA" id="ARBA00022741"/>
    </source>
</evidence>
<dbReference type="EMBL" id="CP024899">
    <property type="protein sequence ID" value="ATX65752.1"/>
    <property type="molecule type" value="Genomic_DNA"/>
</dbReference>
<dbReference type="Gene3D" id="3.40.50.2300">
    <property type="match status" value="1"/>
</dbReference>
<keyword evidence="6 15" id="KW-0418">Kinase</keyword>
<keyword evidence="8" id="KW-0902">Two-component regulatory system</keyword>
<dbReference type="PANTHER" id="PTHR45339">
    <property type="entry name" value="HYBRID SIGNAL TRANSDUCTION HISTIDINE KINASE J"/>
    <property type="match status" value="1"/>
</dbReference>
<keyword evidence="16" id="KW-1185">Reference proteome</keyword>
<dbReference type="CDD" id="cd00082">
    <property type="entry name" value="HisKA"/>
    <property type="match status" value="1"/>
</dbReference>
<dbReference type="Pfam" id="PF00512">
    <property type="entry name" value="HisKA"/>
    <property type="match status" value="1"/>
</dbReference>
<keyword evidence="7" id="KW-0067">ATP-binding</keyword>
<feature type="coiled-coil region" evidence="12">
    <location>
        <begin position="21"/>
        <end position="87"/>
    </location>
</feature>
<name>A0A2K8K8H8_9RHOB</name>
<evidence type="ECO:0000256" key="12">
    <source>
        <dbReference type="SAM" id="Coils"/>
    </source>
</evidence>
<dbReference type="AlphaFoldDB" id="A0A2K8K8H8"/>
<dbReference type="STRING" id="441209.GCA_001870665_01348"/>
<dbReference type="FunFam" id="1.10.287.130:FF:000002">
    <property type="entry name" value="Two-component osmosensing histidine kinase"/>
    <property type="match status" value="1"/>
</dbReference>
<dbReference type="InterPro" id="IPR001789">
    <property type="entry name" value="Sig_transdc_resp-reg_receiver"/>
</dbReference>
<dbReference type="Pfam" id="PF00072">
    <property type="entry name" value="Response_reg"/>
    <property type="match status" value="1"/>
</dbReference>
<dbReference type="SMART" id="SM00388">
    <property type="entry name" value="HisKA"/>
    <property type="match status" value="1"/>
</dbReference>
<keyword evidence="4" id="KW-0808">Transferase</keyword>
<evidence type="ECO:0000256" key="8">
    <source>
        <dbReference type="ARBA" id="ARBA00023012"/>
    </source>
</evidence>
<evidence type="ECO:0000256" key="1">
    <source>
        <dbReference type="ARBA" id="ARBA00000085"/>
    </source>
</evidence>
<evidence type="ECO:0000256" key="4">
    <source>
        <dbReference type="ARBA" id="ARBA00022679"/>
    </source>
</evidence>
<accession>A0A2K8K8H8</accession>
<dbReference type="InterPro" id="IPR036097">
    <property type="entry name" value="HisK_dim/P_sf"/>
</dbReference>
<evidence type="ECO:0000256" key="9">
    <source>
        <dbReference type="ARBA" id="ARBA00064003"/>
    </source>
</evidence>
<dbReference type="InterPro" id="IPR036890">
    <property type="entry name" value="HATPase_C_sf"/>
</dbReference>
<comment type="subunit">
    <text evidence="9">At low DSF concentrations, interacts with RpfF.</text>
</comment>
<evidence type="ECO:0000256" key="6">
    <source>
        <dbReference type="ARBA" id="ARBA00022777"/>
    </source>
</evidence>
<dbReference type="SMART" id="SM00448">
    <property type="entry name" value="REC"/>
    <property type="match status" value="1"/>
</dbReference>
<gene>
    <name evidence="15" type="ORF">BG454_07855</name>
</gene>
<dbReference type="EC" id="2.7.13.3" evidence="2"/>
<dbReference type="Proteomes" id="UP000228948">
    <property type="component" value="Chromosome"/>
</dbReference>
<dbReference type="Pfam" id="PF02518">
    <property type="entry name" value="HATPase_c"/>
    <property type="match status" value="1"/>
</dbReference>
<feature type="modified residue" description="4-aspartylphosphate" evidence="11">
    <location>
        <position position="382"/>
    </location>
</feature>
<dbReference type="InterPro" id="IPR011006">
    <property type="entry name" value="CheY-like_superfamily"/>
</dbReference>
<protein>
    <recommendedName>
        <fullName evidence="10">Sensory/regulatory protein RpfC</fullName>
        <ecNumber evidence="2">2.7.13.3</ecNumber>
    </recommendedName>
</protein>
<dbReference type="PRINTS" id="PR00344">
    <property type="entry name" value="BCTRLSENSOR"/>
</dbReference>
<evidence type="ECO:0000313" key="16">
    <source>
        <dbReference type="Proteomes" id="UP000228948"/>
    </source>
</evidence>
<dbReference type="CDD" id="cd16922">
    <property type="entry name" value="HATPase_EvgS-ArcB-TorS-like"/>
    <property type="match status" value="1"/>
</dbReference>
<dbReference type="InterPro" id="IPR005467">
    <property type="entry name" value="His_kinase_dom"/>
</dbReference>
<dbReference type="SUPFAM" id="SSF47384">
    <property type="entry name" value="Homodimeric domain of signal transducing histidine kinase"/>
    <property type="match status" value="1"/>
</dbReference>
<keyword evidence="3 11" id="KW-0597">Phosphoprotein</keyword>
<dbReference type="PROSITE" id="PS50110">
    <property type="entry name" value="RESPONSE_REGULATORY"/>
    <property type="match status" value="1"/>
</dbReference>
<evidence type="ECO:0000256" key="3">
    <source>
        <dbReference type="ARBA" id="ARBA00022553"/>
    </source>
</evidence>
<feature type="domain" description="Response regulatory" evidence="14">
    <location>
        <begin position="333"/>
        <end position="452"/>
    </location>
</feature>
<dbReference type="GO" id="GO:0000155">
    <property type="term" value="F:phosphorelay sensor kinase activity"/>
    <property type="evidence" value="ECO:0007669"/>
    <property type="project" value="InterPro"/>
</dbReference>
<dbReference type="RefSeq" id="WP_084634810.1">
    <property type="nucleotide sequence ID" value="NZ_CP024899.1"/>
</dbReference>
<organism evidence="15 16">
    <name type="scientific">Roseinatronobacter bogoriensis subsp. barguzinensis</name>
    <dbReference type="NCBI Taxonomy" id="441209"/>
    <lineage>
        <taxon>Bacteria</taxon>
        <taxon>Pseudomonadati</taxon>
        <taxon>Pseudomonadota</taxon>
        <taxon>Alphaproteobacteria</taxon>
        <taxon>Rhodobacterales</taxon>
        <taxon>Paracoccaceae</taxon>
        <taxon>Roseinatronobacter</taxon>
    </lineage>
</organism>
<evidence type="ECO:0000259" key="14">
    <source>
        <dbReference type="PROSITE" id="PS50110"/>
    </source>
</evidence>
<evidence type="ECO:0000256" key="2">
    <source>
        <dbReference type="ARBA" id="ARBA00012438"/>
    </source>
</evidence>
<dbReference type="PROSITE" id="PS50109">
    <property type="entry name" value="HIS_KIN"/>
    <property type="match status" value="1"/>
</dbReference>
<dbReference type="SUPFAM" id="SSF55874">
    <property type="entry name" value="ATPase domain of HSP90 chaperone/DNA topoisomerase II/histidine kinase"/>
    <property type="match status" value="1"/>
</dbReference>
<dbReference type="Gene3D" id="1.10.287.130">
    <property type="match status" value="1"/>
</dbReference>
<dbReference type="FunFam" id="3.30.565.10:FF:000010">
    <property type="entry name" value="Sensor histidine kinase RcsC"/>
    <property type="match status" value="1"/>
</dbReference>
<evidence type="ECO:0000259" key="13">
    <source>
        <dbReference type="PROSITE" id="PS50109"/>
    </source>
</evidence>
<dbReference type="KEGG" id="rbg:BG454_07855"/>
<evidence type="ECO:0000256" key="11">
    <source>
        <dbReference type="PROSITE-ProRule" id="PRU00169"/>
    </source>
</evidence>
<keyword evidence="5" id="KW-0547">Nucleotide-binding</keyword>
<dbReference type="OrthoDB" id="9801651at2"/>
<dbReference type="GO" id="GO:0005524">
    <property type="term" value="F:ATP binding"/>
    <property type="evidence" value="ECO:0007669"/>
    <property type="project" value="UniProtKB-KW"/>
</dbReference>
<proteinExistence type="predicted"/>
<dbReference type="Gene3D" id="3.30.565.10">
    <property type="entry name" value="Histidine kinase-like ATPase, C-terminal domain"/>
    <property type="match status" value="1"/>
</dbReference>
<dbReference type="InterPro" id="IPR004358">
    <property type="entry name" value="Sig_transdc_His_kin-like_C"/>
</dbReference>
<dbReference type="PANTHER" id="PTHR45339:SF1">
    <property type="entry name" value="HYBRID SIGNAL TRANSDUCTION HISTIDINE KINASE J"/>
    <property type="match status" value="1"/>
</dbReference>
<evidence type="ECO:0000313" key="15">
    <source>
        <dbReference type="EMBL" id="ATX65752.1"/>
    </source>
</evidence>
<keyword evidence="12" id="KW-0175">Coiled coil</keyword>
<reference evidence="15 16" key="1">
    <citation type="submission" date="2017-11" db="EMBL/GenBank/DDBJ databases">
        <title>Revised Sequence and Annotation of the Rhodobaca barguzinensis strain alga05 Genome.</title>
        <authorList>
            <person name="Kopejtka K."/>
            <person name="Tomasch J.M."/>
            <person name="Bunk B."/>
            <person name="Koblizek M."/>
        </authorList>
    </citation>
    <scope>NUCLEOTIDE SEQUENCE [LARGE SCALE GENOMIC DNA]</scope>
    <source>
        <strain evidence="16">alga05</strain>
    </source>
</reference>
<evidence type="ECO:0000256" key="7">
    <source>
        <dbReference type="ARBA" id="ARBA00022840"/>
    </source>
</evidence>
<comment type="catalytic activity">
    <reaction evidence="1">
        <text>ATP + protein L-histidine = ADP + protein N-phospho-L-histidine.</text>
        <dbReference type="EC" id="2.7.13.3"/>
    </reaction>
</comment>
<dbReference type="InterPro" id="IPR003661">
    <property type="entry name" value="HisK_dim/P_dom"/>
</dbReference>
<dbReference type="SMART" id="SM00387">
    <property type="entry name" value="HATPase_c"/>
    <property type="match status" value="1"/>
</dbReference>
<dbReference type="CDD" id="cd17546">
    <property type="entry name" value="REC_hyHK_CKI1_RcsC-like"/>
    <property type="match status" value="1"/>
</dbReference>
<feature type="domain" description="Histidine kinase" evidence="13">
    <location>
        <begin position="87"/>
        <end position="307"/>
    </location>
</feature>
<dbReference type="SUPFAM" id="SSF52172">
    <property type="entry name" value="CheY-like"/>
    <property type="match status" value="1"/>
</dbReference>
<sequence length="461" mass="51227">MSEIDRISAHFGDAQVSRRRYDRERRARIEAEQLLEAKSRELYEANNALRKQAESLEETIRQRTADLEAARAQAEAASAEKSAFLANMSHEIRTPLNGVLGMAEALNDTPLTKVQRDMLGVVLQSGHLLQNVLNDILDLSKIEAGKYDIEEIAFDLKDVVRSVQAMFGFAAKEKGLDFRIDFGPGSEGWIMGDPNRLRQILGNLVSNAIKFTREGAVHVLVEVCPVGAGHELRLIVRDTGKGISPEEQRRLFKPYAQSNAAMSREFGGTGLGLSISRRFCQLMDGELSVESSKGHGATFTARFRVGRAQTPCATSEQGPEEELKQLLQARPHRILAAEDNKTNQLVLRGLLKGLDCSLEIVSDGGALFSAWQQKRPDLVLMDIQMPVMSGLDATIAIRDEERKAKLPRTPIIAISANIMRHHEVEYEEIGMDGCVPKPFRKEQLVKAILASLKRHQNTNNL</sequence>